<keyword evidence="2" id="KW-0805">Transcription regulation</keyword>
<evidence type="ECO:0000256" key="1">
    <source>
        <dbReference type="ARBA" id="ARBA00004123"/>
    </source>
</evidence>
<accession>A0A7J6WKE2</accession>
<dbReference type="PANTHER" id="PTHR31744">
    <property type="entry name" value="PROTEIN CUP-SHAPED COTYLEDON 2-RELATED"/>
    <property type="match status" value="1"/>
</dbReference>
<evidence type="ECO:0000256" key="5">
    <source>
        <dbReference type="ARBA" id="ARBA00023242"/>
    </source>
</evidence>
<name>A0A7J6WKE2_THATH</name>
<evidence type="ECO:0000256" key="4">
    <source>
        <dbReference type="ARBA" id="ARBA00023163"/>
    </source>
</evidence>
<dbReference type="FunFam" id="2.170.150.80:FF:000002">
    <property type="entry name" value="Nac domain-containing protein 86"/>
    <property type="match status" value="1"/>
</dbReference>
<feature type="region of interest" description="Disordered" evidence="6">
    <location>
        <begin position="393"/>
        <end position="418"/>
    </location>
</feature>
<keyword evidence="5" id="KW-0539">Nucleus</keyword>
<evidence type="ECO:0000313" key="9">
    <source>
        <dbReference type="Proteomes" id="UP000554482"/>
    </source>
</evidence>
<dbReference type="Proteomes" id="UP000554482">
    <property type="component" value="Unassembled WGS sequence"/>
</dbReference>
<evidence type="ECO:0000256" key="3">
    <source>
        <dbReference type="ARBA" id="ARBA00023125"/>
    </source>
</evidence>
<gene>
    <name evidence="8" type="ORF">FRX31_012559</name>
</gene>
<dbReference type="GO" id="GO:0003677">
    <property type="term" value="F:DNA binding"/>
    <property type="evidence" value="ECO:0007669"/>
    <property type="project" value="UniProtKB-KW"/>
</dbReference>
<protein>
    <submittedName>
        <fullName evidence="8">Nac domain</fullName>
    </submittedName>
</protein>
<dbReference type="InterPro" id="IPR003441">
    <property type="entry name" value="NAC-dom"/>
</dbReference>
<evidence type="ECO:0000256" key="6">
    <source>
        <dbReference type="SAM" id="MobiDB-lite"/>
    </source>
</evidence>
<dbReference type="OrthoDB" id="645697at2759"/>
<keyword evidence="4" id="KW-0804">Transcription</keyword>
<dbReference type="Gene3D" id="2.170.150.80">
    <property type="entry name" value="NAC domain"/>
    <property type="match status" value="1"/>
</dbReference>
<evidence type="ECO:0000259" key="7">
    <source>
        <dbReference type="PROSITE" id="PS51005"/>
    </source>
</evidence>
<proteinExistence type="predicted"/>
<dbReference type="GO" id="GO:0005634">
    <property type="term" value="C:nucleus"/>
    <property type="evidence" value="ECO:0007669"/>
    <property type="project" value="UniProtKB-SubCell"/>
</dbReference>
<keyword evidence="9" id="KW-1185">Reference proteome</keyword>
<dbReference type="Pfam" id="PF02365">
    <property type="entry name" value="NAM"/>
    <property type="match status" value="1"/>
</dbReference>
<comment type="subcellular location">
    <subcellularLocation>
        <location evidence="1">Nucleus</location>
    </subcellularLocation>
</comment>
<feature type="domain" description="NAC" evidence="7">
    <location>
        <begin position="13"/>
        <end position="163"/>
    </location>
</feature>
<organism evidence="8 9">
    <name type="scientific">Thalictrum thalictroides</name>
    <name type="common">Rue-anemone</name>
    <name type="synonym">Anemone thalictroides</name>
    <dbReference type="NCBI Taxonomy" id="46969"/>
    <lineage>
        <taxon>Eukaryota</taxon>
        <taxon>Viridiplantae</taxon>
        <taxon>Streptophyta</taxon>
        <taxon>Embryophyta</taxon>
        <taxon>Tracheophyta</taxon>
        <taxon>Spermatophyta</taxon>
        <taxon>Magnoliopsida</taxon>
        <taxon>Ranunculales</taxon>
        <taxon>Ranunculaceae</taxon>
        <taxon>Thalictroideae</taxon>
        <taxon>Thalictrum</taxon>
    </lineage>
</organism>
<evidence type="ECO:0000256" key="2">
    <source>
        <dbReference type="ARBA" id="ARBA00023015"/>
    </source>
</evidence>
<dbReference type="InterPro" id="IPR036093">
    <property type="entry name" value="NAC_dom_sf"/>
</dbReference>
<keyword evidence="3" id="KW-0238">DNA-binding</keyword>
<dbReference type="GO" id="GO:0006355">
    <property type="term" value="P:regulation of DNA-templated transcription"/>
    <property type="evidence" value="ECO:0007669"/>
    <property type="project" value="InterPro"/>
</dbReference>
<evidence type="ECO:0000313" key="8">
    <source>
        <dbReference type="EMBL" id="KAF5197854.1"/>
    </source>
</evidence>
<dbReference type="EMBL" id="JABWDY010014112">
    <property type="protein sequence ID" value="KAF5197854.1"/>
    <property type="molecule type" value="Genomic_DNA"/>
</dbReference>
<dbReference type="PANTHER" id="PTHR31744:SF210">
    <property type="entry name" value="NAC DOMAIN-CONTAINING PROTEIN 86-LIKE"/>
    <property type="match status" value="1"/>
</dbReference>
<comment type="caution">
    <text evidence="8">The sequence shown here is derived from an EMBL/GenBank/DDBJ whole genome shotgun (WGS) entry which is preliminary data.</text>
</comment>
<dbReference type="SUPFAM" id="SSF101941">
    <property type="entry name" value="NAC domain"/>
    <property type="match status" value="1"/>
</dbReference>
<dbReference type="PROSITE" id="PS51005">
    <property type="entry name" value="NAC"/>
    <property type="match status" value="1"/>
</dbReference>
<reference evidence="8 9" key="1">
    <citation type="submission" date="2020-06" db="EMBL/GenBank/DDBJ databases">
        <title>Transcriptomic and genomic resources for Thalictrum thalictroides and T. hernandezii: Facilitating candidate gene discovery in an emerging model plant lineage.</title>
        <authorList>
            <person name="Arias T."/>
            <person name="Riano-Pachon D.M."/>
            <person name="Di Stilio V.S."/>
        </authorList>
    </citation>
    <scope>NUCLEOTIDE SEQUENCE [LARGE SCALE GENOMIC DNA]</scope>
    <source>
        <strain evidence="9">cv. WT478/WT964</strain>
        <tissue evidence="8">Leaves</tissue>
    </source>
</reference>
<dbReference type="AlphaFoldDB" id="A0A7J6WKE2"/>
<sequence>MGDKASSSSSSSLAPGFRFHPTDEELVIYYLKRKVCGKPFRVDAISVIDIYKLEPWDLPDRSRLKSRDLEWYFFSALDKKYGNGWRTNRATEQGYWKTTGKDRSVRRGEKTVGMKKTLVFHIGRAPHGERTNWVMHEYRLVDEELSQTGIAQDAFVLCRVFRKSGPGPKNGEQYGAPFLEEEWDDNLVVPKNEFANEVYCGLGDDDRVQQQEEYIQDHAQAIIPQNDVLVGTDGGDGFNYLENSVGSSEEDHKFLIGTGQNAGLQEVPDQNMYFLPEQFQIDQTPNENDYFDMSDFLNPADDNNLSEGPVDGEPTYSDAPQGLSVVNGSVVNDLNASEADENPFNMLDECNNYFDAADTESNLLALNPSEFFEFEDPYLDQSVFAEEEKQVFPALPGSPELPGDEGASSSEQKPEIGKVSEDVQHYGWSFAQHFRNILGDIAAPTAYAAELPMKEASCGQTSAARSTSSVHVTASIHISETPVIGSEKTWSVAKMFIFGKVNLSFGFMGNKLFSKVSEMILHSGFNCYMLFGFLSLLSTSYKLGSIISTR</sequence>